<dbReference type="SUPFAM" id="SSF55781">
    <property type="entry name" value="GAF domain-like"/>
    <property type="match status" value="1"/>
</dbReference>
<evidence type="ECO:0000313" key="6">
    <source>
        <dbReference type="Proteomes" id="UP000198518"/>
    </source>
</evidence>
<name>A0A1I0NKA4_9EURY</name>
<comment type="caution">
    <text evidence="3">Lacks conserved residue(s) required for the propagation of feature annotation.</text>
</comment>
<dbReference type="AlphaFoldDB" id="A0A1I0NKA4"/>
<keyword evidence="2" id="KW-0418">Kinase</keyword>
<evidence type="ECO:0000313" key="5">
    <source>
        <dbReference type="EMBL" id="SEW01689.1"/>
    </source>
</evidence>
<dbReference type="Gene3D" id="3.30.450.40">
    <property type="match status" value="1"/>
</dbReference>
<dbReference type="PANTHER" id="PTHR43102">
    <property type="entry name" value="SLR1143 PROTEIN"/>
    <property type="match status" value="1"/>
</dbReference>
<keyword evidence="1" id="KW-0808">Transferase</keyword>
<dbReference type="STRING" id="355548.SAMN04487945_0935"/>
<sequence length="293" mass="31528">MILCVDPDAAARERTAVALADAGFDVEHAGSLADARDVLADRASVDCLVTEYDLGDGTGLELAEGVRERSPDAACVLFTTTPLDDVDTGTFGTLVAEYVRKQGEDREELLGLVEHALAFRSQTAYPLPDDEAARVAALEQYATDPAELGDSLDRLTVIATELFDAKAAAVGIIDAHSQKFLSCHGIAFEPMDREDTTCTYAILDTDVMVVEDVLADPRFADNEALDAAGVRFYASAPLVTPDGQAIGTFCIYDDEPRAFPERDRELLSMLGDEAMEQLTLRQRAPADGGDDDE</sequence>
<evidence type="ECO:0000256" key="3">
    <source>
        <dbReference type="PROSITE-ProRule" id="PRU00169"/>
    </source>
</evidence>
<dbReference type="SUPFAM" id="SSF52172">
    <property type="entry name" value="CheY-like"/>
    <property type="match status" value="1"/>
</dbReference>
<reference evidence="5 6" key="1">
    <citation type="submission" date="2016-10" db="EMBL/GenBank/DDBJ databases">
        <authorList>
            <person name="de Groot N.N."/>
        </authorList>
    </citation>
    <scope>NUCLEOTIDE SEQUENCE [LARGE SCALE GENOMIC DNA]</scope>
    <source>
        <strain evidence="5 6">CGMCC 1.5337</strain>
    </source>
</reference>
<dbReference type="GO" id="GO:0016301">
    <property type="term" value="F:kinase activity"/>
    <property type="evidence" value="ECO:0007669"/>
    <property type="project" value="UniProtKB-KW"/>
</dbReference>
<dbReference type="InterPro" id="IPR001789">
    <property type="entry name" value="Sig_transdc_resp-reg_receiver"/>
</dbReference>
<evidence type="ECO:0000259" key="4">
    <source>
        <dbReference type="PROSITE" id="PS50110"/>
    </source>
</evidence>
<gene>
    <name evidence="5" type="ORF">SAMN04487945_0935</name>
</gene>
<evidence type="ECO:0000256" key="1">
    <source>
        <dbReference type="ARBA" id="ARBA00022679"/>
    </source>
</evidence>
<organism evidence="5 6">
    <name type="scientific">Halobacterium jilantaiense</name>
    <dbReference type="NCBI Taxonomy" id="355548"/>
    <lineage>
        <taxon>Archaea</taxon>
        <taxon>Methanobacteriati</taxon>
        <taxon>Methanobacteriota</taxon>
        <taxon>Stenosarchaea group</taxon>
        <taxon>Halobacteria</taxon>
        <taxon>Halobacteriales</taxon>
        <taxon>Halobacteriaceae</taxon>
        <taxon>Halobacterium</taxon>
    </lineage>
</organism>
<evidence type="ECO:0000256" key="2">
    <source>
        <dbReference type="ARBA" id="ARBA00022777"/>
    </source>
</evidence>
<feature type="domain" description="Response regulatory" evidence="4">
    <location>
        <begin position="1"/>
        <end position="117"/>
    </location>
</feature>
<dbReference type="SMART" id="SM00065">
    <property type="entry name" value="GAF"/>
    <property type="match status" value="1"/>
</dbReference>
<dbReference type="Proteomes" id="UP000198518">
    <property type="component" value="Unassembled WGS sequence"/>
</dbReference>
<dbReference type="OrthoDB" id="330337at2157"/>
<accession>A0A1I0NKA4</accession>
<dbReference type="PANTHER" id="PTHR43102:SF2">
    <property type="entry name" value="GAF DOMAIN-CONTAINING PROTEIN"/>
    <property type="match status" value="1"/>
</dbReference>
<dbReference type="PROSITE" id="PS50110">
    <property type="entry name" value="RESPONSE_REGULATORY"/>
    <property type="match status" value="1"/>
</dbReference>
<dbReference type="Pfam" id="PF01590">
    <property type="entry name" value="GAF"/>
    <property type="match status" value="1"/>
</dbReference>
<dbReference type="Pfam" id="PF00072">
    <property type="entry name" value="Response_reg"/>
    <property type="match status" value="1"/>
</dbReference>
<keyword evidence="6" id="KW-1185">Reference proteome</keyword>
<protein>
    <submittedName>
        <fullName evidence="5">Response regulator receiver domain-containing protein</fullName>
    </submittedName>
</protein>
<dbReference type="Gene3D" id="3.40.50.2300">
    <property type="match status" value="1"/>
</dbReference>
<dbReference type="InterPro" id="IPR011006">
    <property type="entry name" value="CheY-like_superfamily"/>
</dbReference>
<dbReference type="GO" id="GO:0000160">
    <property type="term" value="P:phosphorelay signal transduction system"/>
    <property type="evidence" value="ECO:0007669"/>
    <property type="project" value="InterPro"/>
</dbReference>
<dbReference type="EMBL" id="FOJA01000001">
    <property type="protein sequence ID" value="SEW01689.1"/>
    <property type="molecule type" value="Genomic_DNA"/>
</dbReference>
<dbReference type="InterPro" id="IPR003018">
    <property type="entry name" value="GAF"/>
</dbReference>
<dbReference type="RefSeq" id="WP_089668204.1">
    <property type="nucleotide sequence ID" value="NZ_FOJA01000001.1"/>
</dbReference>
<proteinExistence type="predicted"/>
<dbReference type="InterPro" id="IPR029016">
    <property type="entry name" value="GAF-like_dom_sf"/>
</dbReference>